<evidence type="ECO:0000256" key="1">
    <source>
        <dbReference type="ARBA" id="ARBA00004651"/>
    </source>
</evidence>
<dbReference type="GO" id="GO:0022857">
    <property type="term" value="F:transmembrane transporter activity"/>
    <property type="evidence" value="ECO:0007669"/>
    <property type="project" value="InterPro"/>
</dbReference>
<comment type="caution">
    <text evidence="10">The sequence shown here is derived from an EMBL/GenBank/DDBJ whole genome shotgun (WGS) entry which is preliminary data.</text>
</comment>
<evidence type="ECO:0000256" key="6">
    <source>
        <dbReference type="ARBA" id="ARBA00034125"/>
    </source>
</evidence>
<dbReference type="Pfam" id="PF06738">
    <property type="entry name" value="ThrE"/>
    <property type="match status" value="1"/>
</dbReference>
<evidence type="ECO:0000259" key="9">
    <source>
        <dbReference type="Pfam" id="PF06738"/>
    </source>
</evidence>
<evidence type="ECO:0000256" key="2">
    <source>
        <dbReference type="ARBA" id="ARBA00022475"/>
    </source>
</evidence>
<keyword evidence="2" id="KW-1003">Cell membrane</keyword>
<evidence type="ECO:0000256" key="5">
    <source>
        <dbReference type="ARBA" id="ARBA00023136"/>
    </source>
</evidence>
<dbReference type="GO" id="GO:0005886">
    <property type="term" value="C:plasma membrane"/>
    <property type="evidence" value="ECO:0007669"/>
    <property type="project" value="UniProtKB-SubCell"/>
</dbReference>
<feature type="transmembrane region" description="Helical" evidence="8">
    <location>
        <begin position="227"/>
        <end position="247"/>
    </location>
</feature>
<comment type="similarity">
    <text evidence="6">Belongs to the ThrE exporter (TC 2.A.79) family.</text>
</comment>
<feature type="transmembrane region" description="Helical" evidence="8">
    <location>
        <begin position="163"/>
        <end position="181"/>
    </location>
</feature>
<organism evidence="10 11">
    <name type="scientific">Massilimicrobiota timonensis</name>
    <dbReference type="NCBI Taxonomy" id="1776392"/>
    <lineage>
        <taxon>Bacteria</taxon>
        <taxon>Bacillati</taxon>
        <taxon>Bacillota</taxon>
        <taxon>Erysipelotrichia</taxon>
        <taxon>Erysipelotrichales</taxon>
        <taxon>Erysipelotrichaceae</taxon>
        <taxon>Massilimicrobiota</taxon>
    </lineage>
</organism>
<dbReference type="PANTHER" id="PTHR34390:SF2">
    <property type="entry name" value="SUCCINATE TRANSPORTER SUBUNIT YJJP-RELATED"/>
    <property type="match status" value="1"/>
</dbReference>
<dbReference type="OrthoDB" id="9813917at2"/>
<dbReference type="Proteomes" id="UP000195305">
    <property type="component" value="Unassembled WGS sequence"/>
</dbReference>
<gene>
    <name evidence="10" type="ORF">B5E75_12455</name>
</gene>
<reference evidence="10 11" key="1">
    <citation type="journal article" date="2018" name="BMC Genomics">
        <title>Whole genome sequencing and function prediction of 133 gut anaerobes isolated from chicken caecum in pure cultures.</title>
        <authorList>
            <person name="Medvecky M."/>
            <person name="Cejkova D."/>
            <person name="Polansky O."/>
            <person name="Karasova D."/>
            <person name="Kubasova T."/>
            <person name="Cizek A."/>
            <person name="Rychlik I."/>
        </authorList>
    </citation>
    <scope>NUCLEOTIDE SEQUENCE [LARGE SCALE GENOMIC DNA]</scope>
    <source>
        <strain evidence="10 11">An13</strain>
    </source>
</reference>
<evidence type="ECO:0000313" key="10">
    <source>
        <dbReference type="EMBL" id="OUQ32321.1"/>
    </source>
</evidence>
<dbReference type="GO" id="GO:0015744">
    <property type="term" value="P:succinate transport"/>
    <property type="evidence" value="ECO:0007669"/>
    <property type="project" value="TreeGrafter"/>
</dbReference>
<keyword evidence="11" id="KW-1185">Reference proteome</keyword>
<evidence type="ECO:0000313" key="11">
    <source>
        <dbReference type="Proteomes" id="UP000195305"/>
    </source>
</evidence>
<evidence type="ECO:0000256" key="8">
    <source>
        <dbReference type="SAM" id="Phobius"/>
    </source>
</evidence>
<feature type="coiled-coil region" evidence="7">
    <location>
        <begin position="83"/>
        <end position="110"/>
    </location>
</feature>
<dbReference type="EMBL" id="NFLJ01000044">
    <property type="protein sequence ID" value="OUQ32321.1"/>
    <property type="molecule type" value="Genomic_DNA"/>
</dbReference>
<feature type="transmembrane region" description="Helical" evidence="8">
    <location>
        <begin position="193"/>
        <end position="215"/>
    </location>
</feature>
<feature type="transmembrane region" description="Helical" evidence="8">
    <location>
        <begin position="139"/>
        <end position="156"/>
    </location>
</feature>
<keyword evidence="5 8" id="KW-0472">Membrane</keyword>
<dbReference type="InterPro" id="IPR010619">
    <property type="entry name" value="ThrE-like_N"/>
</dbReference>
<evidence type="ECO:0000256" key="7">
    <source>
        <dbReference type="SAM" id="Coils"/>
    </source>
</evidence>
<sequence>MNDLDILQQINKIGQLLLKHGAEIYRVEESLKRMCEGFGFTDIEVFAIPTYFTLSLTLHDGTPYQSSKRSRSNRTHLDHLYELNCLVRQISNQELSLEEIKDKIQNIETQRLNYHLILMGYIVSAAMFCVFFGGHVSEMIVSAFIGFILYYFIYLLEKLDVNGIVRTILSSMVLASIAIIAQKMNIITNQQSVITGTLMILVPGIAITNSLRDIIGGDFVSGLSRMIEAILIAASIAIGVGIMMMVLQGV</sequence>
<dbReference type="InterPro" id="IPR050539">
    <property type="entry name" value="ThrE_Dicarb/AminoAcid_Exp"/>
</dbReference>
<protein>
    <recommendedName>
        <fullName evidence="9">Threonine/serine exporter-like N-terminal domain-containing protein</fullName>
    </recommendedName>
</protein>
<evidence type="ECO:0000256" key="4">
    <source>
        <dbReference type="ARBA" id="ARBA00022989"/>
    </source>
</evidence>
<accession>A0A1Y4STL1</accession>
<feature type="domain" description="Threonine/serine exporter-like N-terminal" evidence="9">
    <location>
        <begin position="11"/>
        <end position="246"/>
    </location>
</feature>
<comment type="subcellular location">
    <subcellularLocation>
        <location evidence="1">Cell membrane</location>
        <topology evidence="1">Multi-pass membrane protein</topology>
    </subcellularLocation>
</comment>
<dbReference type="AlphaFoldDB" id="A0A1Y4STL1"/>
<keyword evidence="4 8" id="KW-1133">Transmembrane helix</keyword>
<name>A0A1Y4STL1_9FIRM</name>
<evidence type="ECO:0000256" key="3">
    <source>
        <dbReference type="ARBA" id="ARBA00022692"/>
    </source>
</evidence>
<dbReference type="RefSeq" id="WP_087359728.1">
    <property type="nucleotide sequence ID" value="NZ_AP031415.1"/>
</dbReference>
<keyword evidence="3 8" id="KW-0812">Transmembrane</keyword>
<dbReference type="PANTHER" id="PTHR34390">
    <property type="entry name" value="UPF0442 PROTEIN YJJB-RELATED"/>
    <property type="match status" value="1"/>
</dbReference>
<feature type="transmembrane region" description="Helical" evidence="8">
    <location>
        <begin position="112"/>
        <end position="133"/>
    </location>
</feature>
<keyword evidence="7" id="KW-0175">Coiled coil</keyword>
<proteinExistence type="inferred from homology"/>